<comment type="function">
    <text evidence="7 9">Increases the formation of ribosomal termination complexes and stimulates activities of RF-1 and RF-2. It binds guanine nucleotides and has strong preference for UGA stop codons. It may interact directly with the ribosome. The stimulation of RF-1 and RF-2 is significantly reduced by GTP and GDP, but not by GMP.</text>
</comment>
<dbReference type="CDD" id="cd16259">
    <property type="entry name" value="RF3_III"/>
    <property type="match status" value="1"/>
</dbReference>
<name>A0A5B8FVM6_9RHOB</name>
<dbReference type="Gene3D" id="3.30.70.3280">
    <property type="entry name" value="Peptide chain release factor 3, domain III"/>
    <property type="match status" value="1"/>
</dbReference>
<keyword evidence="5 9" id="KW-0648">Protein biosynthesis</keyword>
<dbReference type="HAMAP" id="MF_00072">
    <property type="entry name" value="Rel_fac_3"/>
    <property type="match status" value="1"/>
</dbReference>
<evidence type="ECO:0000256" key="4">
    <source>
        <dbReference type="ARBA" id="ARBA00022741"/>
    </source>
</evidence>
<dbReference type="PANTHER" id="PTHR43556:SF2">
    <property type="entry name" value="PEPTIDE CHAIN RELEASE FACTOR RF3"/>
    <property type="match status" value="1"/>
</dbReference>
<dbReference type="InterPro" id="IPR041732">
    <property type="entry name" value="RF3_GTP-bd"/>
</dbReference>
<dbReference type="GO" id="GO:0006449">
    <property type="term" value="P:regulation of translational termination"/>
    <property type="evidence" value="ECO:0007669"/>
    <property type="project" value="UniProtKB-UniRule"/>
</dbReference>
<dbReference type="Gene3D" id="2.40.30.10">
    <property type="entry name" value="Translation factors"/>
    <property type="match status" value="1"/>
</dbReference>
<dbReference type="Pfam" id="PF22042">
    <property type="entry name" value="EF-G_D2"/>
    <property type="match status" value="1"/>
</dbReference>
<dbReference type="PANTHER" id="PTHR43556">
    <property type="entry name" value="PEPTIDE CHAIN RELEASE FACTOR RF3"/>
    <property type="match status" value="1"/>
</dbReference>
<dbReference type="Gene3D" id="3.40.50.300">
    <property type="entry name" value="P-loop containing nucleotide triphosphate hydrolases"/>
    <property type="match status" value="1"/>
</dbReference>
<keyword evidence="3 9" id="KW-0963">Cytoplasm</keyword>
<dbReference type="Pfam" id="PF16658">
    <property type="entry name" value="RF3_C"/>
    <property type="match status" value="1"/>
</dbReference>
<gene>
    <name evidence="9" type="primary">prfC</name>
    <name evidence="11" type="ORF">FDP22_14385</name>
</gene>
<evidence type="ECO:0000256" key="6">
    <source>
        <dbReference type="ARBA" id="ARBA00023134"/>
    </source>
</evidence>
<dbReference type="RefSeq" id="WP_138574728.1">
    <property type="nucleotide sequence ID" value="NZ_CP040818.1"/>
</dbReference>
<dbReference type="EMBL" id="CP040818">
    <property type="protein sequence ID" value="QDL92866.1"/>
    <property type="molecule type" value="Genomic_DNA"/>
</dbReference>
<dbReference type="NCBIfam" id="TIGR00231">
    <property type="entry name" value="small_GTP"/>
    <property type="match status" value="1"/>
</dbReference>
<protein>
    <recommendedName>
        <fullName evidence="8 9">Peptide chain release factor 3</fullName>
        <shortName evidence="9">RF-3</shortName>
    </recommendedName>
</protein>
<dbReference type="GO" id="GO:0003924">
    <property type="term" value="F:GTPase activity"/>
    <property type="evidence" value="ECO:0007669"/>
    <property type="project" value="InterPro"/>
</dbReference>
<reference evidence="11 12" key="1">
    <citation type="submission" date="2019-06" db="EMBL/GenBank/DDBJ databases">
        <title>Genome sequence of Rhodobacteraceae bacterium D4M1.</title>
        <authorList>
            <person name="Cao J."/>
        </authorList>
    </citation>
    <scope>NUCLEOTIDE SEQUENCE [LARGE SCALE GENOMIC DNA]</scope>
    <source>
        <strain evidence="11 12">D4M1</strain>
    </source>
</reference>
<dbReference type="GO" id="GO:0016150">
    <property type="term" value="F:translation release factor activity, codon nonspecific"/>
    <property type="evidence" value="ECO:0007669"/>
    <property type="project" value="TreeGrafter"/>
</dbReference>
<dbReference type="GO" id="GO:0016149">
    <property type="term" value="F:translation release factor activity, codon specific"/>
    <property type="evidence" value="ECO:0007669"/>
    <property type="project" value="UniProtKB-UniRule"/>
</dbReference>
<dbReference type="AlphaFoldDB" id="A0A5B8FVM6"/>
<dbReference type="NCBIfam" id="NF001964">
    <property type="entry name" value="PRK00741.1"/>
    <property type="match status" value="1"/>
</dbReference>
<evidence type="ECO:0000256" key="7">
    <source>
        <dbReference type="ARBA" id="ARBA00025017"/>
    </source>
</evidence>
<keyword evidence="12" id="KW-1185">Reference proteome</keyword>
<proteinExistence type="inferred from homology"/>
<dbReference type="PROSITE" id="PS00301">
    <property type="entry name" value="G_TR_1"/>
    <property type="match status" value="1"/>
</dbReference>
<dbReference type="InterPro" id="IPR031157">
    <property type="entry name" value="G_TR_CS"/>
</dbReference>
<dbReference type="SUPFAM" id="SSF50447">
    <property type="entry name" value="Translation proteins"/>
    <property type="match status" value="1"/>
</dbReference>
<dbReference type="InterPro" id="IPR027417">
    <property type="entry name" value="P-loop_NTPase"/>
</dbReference>
<keyword evidence="4 9" id="KW-0547">Nucleotide-binding</keyword>
<evidence type="ECO:0000313" key="12">
    <source>
        <dbReference type="Proteomes" id="UP000305888"/>
    </source>
</evidence>
<evidence type="ECO:0000256" key="5">
    <source>
        <dbReference type="ARBA" id="ARBA00022917"/>
    </source>
</evidence>
<evidence type="ECO:0000256" key="3">
    <source>
        <dbReference type="ARBA" id="ARBA00022490"/>
    </source>
</evidence>
<evidence type="ECO:0000256" key="1">
    <source>
        <dbReference type="ARBA" id="ARBA00004496"/>
    </source>
</evidence>
<dbReference type="InterPro" id="IPR005225">
    <property type="entry name" value="Small_GTP-bd"/>
</dbReference>
<dbReference type="NCBIfam" id="TIGR00503">
    <property type="entry name" value="prfC"/>
    <property type="match status" value="1"/>
</dbReference>
<dbReference type="FunFam" id="3.40.50.300:FF:000542">
    <property type="entry name" value="Peptide chain release factor 3"/>
    <property type="match status" value="1"/>
</dbReference>
<dbReference type="InterPro" id="IPR038467">
    <property type="entry name" value="RF3_dom_3_sf"/>
</dbReference>
<dbReference type="InterPro" id="IPR035647">
    <property type="entry name" value="EFG_III/V"/>
</dbReference>
<dbReference type="InterPro" id="IPR009000">
    <property type="entry name" value="Transl_B-barrel_sf"/>
</dbReference>
<dbReference type="GO" id="GO:0005829">
    <property type="term" value="C:cytosol"/>
    <property type="evidence" value="ECO:0007669"/>
    <property type="project" value="TreeGrafter"/>
</dbReference>
<feature type="binding site" evidence="9">
    <location>
        <begin position="147"/>
        <end position="150"/>
    </location>
    <ligand>
        <name>GTP</name>
        <dbReference type="ChEBI" id="CHEBI:37565"/>
    </ligand>
</feature>
<dbReference type="InterPro" id="IPR000795">
    <property type="entry name" value="T_Tr_GTP-bd_dom"/>
</dbReference>
<dbReference type="GO" id="GO:0005525">
    <property type="term" value="F:GTP binding"/>
    <property type="evidence" value="ECO:0007669"/>
    <property type="project" value="UniProtKB-UniRule"/>
</dbReference>
<evidence type="ECO:0000313" key="11">
    <source>
        <dbReference type="EMBL" id="QDL92866.1"/>
    </source>
</evidence>
<feature type="domain" description="Tr-type G" evidence="10">
    <location>
        <begin position="16"/>
        <end position="285"/>
    </location>
</feature>
<evidence type="ECO:0000256" key="2">
    <source>
        <dbReference type="ARBA" id="ARBA00009978"/>
    </source>
</evidence>
<dbReference type="Pfam" id="PF00009">
    <property type="entry name" value="GTP_EFTU"/>
    <property type="match status" value="1"/>
</dbReference>
<comment type="similarity">
    <text evidence="2 9">Belongs to the TRAFAC class translation factor GTPase superfamily. Classic translation factor GTPase family. PrfC subfamily.</text>
</comment>
<dbReference type="CDD" id="cd04169">
    <property type="entry name" value="RF3"/>
    <property type="match status" value="1"/>
</dbReference>
<dbReference type="Proteomes" id="UP000305888">
    <property type="component" value="Chromosome"/>
</dbReference>
<evidence type="ECO:0000256" key="8">
    <source>
        <dbReference type="ARBA" id="ARBA00073639"/>
    </source>
</evidence>
<evidence type="ECO:0000256" key="9">
    <source>
        <dbReference type="HAMAP-Rule" id="MF_00072"/>
    </source>
</evidence>
<keyword evidence="6 9" id="KW-0342">GTP-binding</keyword>
<dbReference type="GO" id="GO:0097216">
    <property type="term" value="F:guanosine tetraphosphate binding"/>
    <property type="evidence" value="ECO:0007669"/>
    <property type="project" value="UniProtKB-ARBA"/>
</dbReference>
<dbReference type="KEGG" id="ppru:FDP22_14385"/>
<feature type="binding site" evidence="9">
    <location>
        <begin position="93"/>
        <end position="97"/>
    </location>
    <ligand>
        <name>GTP</name>
        <dbReference type="ChEBI" id="CHEBI:37565"/>
    </ligand>
</feature>
<comment type="subcellular location">
    <subcellularLocation>
        <location evidence="1 9">Cytoplasm</location>
    </subcellularLocation>
</comment>
<dbReference type="SUPFAM" id="SSF54980">
    <property type="entry name" value="EF-G C-terminal domain-like"/>
    <property type="match status" value="1"/>
</dbReference>
<accession>A0A5B8FVM6</accession>
<feature type="binding site" evidence="9">
    <location>
        <begin position="25"/>
        <end position="32"/>
    </location>
    <ligand>
        <name>GTP</name>
        <dbReference type="ChEBI" id="CHEBI:37565"/>
    </ligand>
</feature>
<dbReference type="FunFam" id="2.40.30.10:FF:000040">
    <property type="entry name" value="Peptide chain release factor 3"/>
    <property type="match status" value="1"/>
</dbReference>
<dbReference type="InterPro" id="IPR032090">
    <property type="entry name" value="RF3_C"/>
</dbReference>
<dbReference type="InterPro" id="IPR004548">
    <property type="entry name" value="PrfC"/>
</dbReference>
<dbReference type="OrthoDB" id="9802948at2"/>
<evidence type="ECO:0000259" key="10">
    <source>
        <dbReference type="PROSITE" id="PS51722"/>
    </source>
</evidence>
<dbReference type="InterPro" id="IPR053905">
    <property type="entry name" value="EF-G-like_DII"/>
</dbReference>
<dbReference type="SUPFAM" id="SSF52540">
    <property type="entry name" value="P-loop containing nucleoside triphosphate hydrolases"/>
    <property type="match status" value="1"/>
</dbReference>
<dbReference type="PRINTS" id="PR00315">
    <property type="entry name" value="ELONGATNFCT"/>
</dbReference>
<dbReference type="FunFam" id="3.30.70.3280:FF:000001">
    <property type="entry name" value="Peptide chain release factor 3"/>
    <property type="match status" value="1"/>
</dbReference>
<organism evidence="11 12">
    <name type="scientific">Paroceanicella profunda</name>
    <dbReference type="NCBI Taxonomy" id="2579971"/>
    <lineage>
        <taxon>Bacteria</taxon>
        <taxon>Pseudomonadati</taxon>
        <taxon>Pseudomonadota</taxon>
        <taxon>Alphaproteobacteria</taxon>
        <taxon>Rhodobacterales</taxon>
        <taxon>Paracoccaceae</taxon>
        <taxon>Paroceanicella</taxon>
    </lineage>
</organism>
<sequence length="535" mass="60180">MLDRADNQPALPPEIGRRRTFAIISHPDAGKTTLTEKFLLYGGAIQMAGQVRAKGEARRTRSDFMKMEQDRGISVSASAMSFEFDRWWFNLVDTPGHSDFSEDTYRTLTAVDAAIMVIDGAKGVESQTRKLFEVCRMRDLPILTFCNKMDRESRDTFEIIDEIQELLALDVAPASWPIGMGREFLGCYDMINDRLELMDRADRNVKAASIEMKGLDDPLLDEKIPPHLLEKLREDVEMARELLPRFDAQAFHDGSMTPIWFGSAINSFGVRELMAGIGNYGPPPQVRPAEPRQVSADESKVSGFVFKVQANMDPKHRDRVAFLRLCSGHFTRGMKLHHVRTKKPMAVSNPVMFLASEREIAEDAWAGDIIGIPNHGQLRIGDALTEGEDLRFTGIPSFAPELLQSVRAADPMKAKHLDKALTQFAEEGAAKLFKPMIGSGWIVGVVGALQFEVLASRIELEYGLPVRFEPSQFTSARWIAGPKDKLEAFMKVNKGHMAEDHDGDPVYLTRLQWDIDRVERDFPELRLTATKEMHS</sequence>
<dbReference type="PROSITE" id="PS51722">
    <property type="entry name" value="G_TR_2"/>
    <property type="match status" value="1"/>
</dbReference>